<dbReference type="Gene3D" id="3.90.1010.10">
    <property type="match status" value="1"/>
</dbReference>
<dbReference type="InterPro" id="IPR003808">
    <property type="entry name" value="Fe-S_metab-assoc_dom"/>
</dbReference>
<dbReference type="eggNOG" id="COG2166">
    <property type="taxonomic scope" value="Bacteria"/>
</dbReference>
<organism evidence="3 4">
    <name type="scientific">Thioalkalivibrio nitratireducens (strain DSM 14787 / UNIQEM 213 / ALEN2)</name>
    <dbReference type="NCBI Taxonomy" id="1255043"/>
    <lineage>
        <taxon>Bacteria</taxon>
        <taxon>Pseudomonadati</taxon>
        <taxon>Pseudomonadota</taxon>
        <taxon>Gammaproteobacteria</taxon>
        <taxon>Chromatiales</taxon>
        <taxon>Ectothiorhodospiraceae</taxon>
        <taxon>Thioalkalivibrio</taxon>
    </lineage>
</organism>
<evidence type="ECO:0000259" key="2">
    <source>
        <dbReference type="Pfam" id="PF02657"/>
    </source>
</evidence>
<dbReference type="Proteomes" id="UP000010809">
    <property type="component" value="Chromosome"/>
</dbReference>
<dbReference type="HOGENOM" id="CLU_124502_0_0_6"/>
<proteinExistence type="inferred from homology"/>
<dbReference type="PANTHER" id="PTHR43597">
    <property type="entry name" value="SULFUR ACCEPTOR PROTEIN CSDE"/>
    <property type="match status" value="1"/>
</dbReference>
<keyword evidence="4" id="KW-1185">Reference proteome</keyword>
<protein>
    <submittedName>
        <fullName evidence="3">Fe-S metabolism associated SufE</fullName>
    </submittedName>
</protein>
<evidence type="ECO:0000313" key="3">
    <source>
        <dbReference type="EMBL" id="AGA33503.1"/>
    </source>
</evidence>
<comment type="similarity">
    <text evidence="1">Belongs to the SufE family.</text>
</comment>
<sequence length="139" mass="15743">MNVQELMEAFEMLPDWEDRYKLIEDLGRHLPNLPEDQLTEDNRIKDCNTRAWLIAHLNDENPPKLVFEADAETATVRGLMALMLLPFRGKTPEEVLATDPDDLFGPMGLESALSPTRRAGMEALLFRVRELAVEHAATA</sequence>
<evidence type="ECO:0000256" key="1">
    <source>
        <dbReference type="ARBA" id="ARBA00010282"/>
    </source>
</evidence>
<name>L0DWT3_THIND</name>
<dbReference type="KEGG" id="tni:TVNIR_1842"/>
<dbReference type="OrthoDB" id="9799320at2"/>
<evidence type="ECO:0000313" key="4">
    <source>
        <dbReference type="Proteomes" id="UP000010809"/>
    </source>
</evidence>
<accession>L0DWT3</accession>
<reference evidence="3" key="1">
    <citation type="submission" date="2015-12" db="EMBL/GenBank/DDBJ databases">
        <authorList>
            <person name="Tikhonova T.V."/>
            <person name="Pavlov A.R."/>
            <person name="Beletsky A.V."/>
            <person name="Mardanov A.V."/>
            <person name="Sorokin D.Y."/>
            <person name="Ravin N.V."/>
            <person name="Popov V.O."/>
        </authorList>
    </citation>
    <scope>NUCLEOTIDE SEQUENCE</scope>
    <source>
        <strain evidence="3">DSM 14787</strain>
    </source>
</reference>
<dbReference type="Pfam" id="PF02657">
    <property type="entry name" value="SufE"/>
    <property type="match status" value="1"/>
</dbReference>
<gene>
    <name evidence="3" type="primary">ygdK [C]</name>
    <name evidence="3" type="ordered locus">TVNIR_1842</name>
</gene>
<dbReference type="PATRIC" id="fig|1255043.3.peg.1865"/>
<dbReference type="PANTHER" id="PTHR43597:SF5">
    <property type="entry name" value="SUFE-LIKE PROTEIN 2, CHLOROPLASTIC"/>
    <property type="match status" value="1"/>
</dbReference>
<feature type="domain" description="Fe-S metabolism associated" evidence="2">
    <location>
        <begin position="8"/>
        <end position="130"/>
    </location>
</feature>
<dbReference type="RefSeq" id="WP_015258630.1">
    <property type="nucleotide sequence ID" value="NC_019902.2"/>
</dbReference>
<dbReference type="STRING" id="1255043.TVNIR_1842"/>
<dbReference type="AlphaFoldDB" id="L0DWT3"/>
<dbReference type="SUPFAM" id="SSF82649">
    <property type="entry name" value="SufE/NifU"/>
    <property type="match status" value="1"/>
</dbReference>
<dbReference type="EMBL" id="CP003989">
    <property type="protein sequence ID" value="AGA33503.1"/>
    <property type="molecule type" value="Genomic_DNA"/>
</dbReference>